<dbReference type="Proteomes" id="UP000663760">
    <property type="component" value="Chromosome 4"/>
</dbReference>
<sequence length="53" mass="5379">MVVGLKNPGFSGCGSTEVLLASMSTTSCIVGLSSGDSCTHSSPTCMHLRTSEN</sequence>
<dbReference type="PROSITE" id="PS51257">
    <property type="entry name" value="PROKAR_LIPOPROTEIN"/>
    <property type="match status" value="1"/>
</dbReference>
<protein>
    <submittedName>
        <fullName evidence="2">Uncharacterized protein</fullName>
    </submittedName>
</protein>
<evidence type="ECO:0000313" key="3">
    <source>
        <dbReference type="Proteomes" id="UP000663760"/>
    </source>
</evidence>
<dbReference type="AlphaFoldDB" id="A0A7I8KBQ0"/>
<dbReference type="EMBL" id="LR743591">
    <property type="protein sequence ID" value="CAA2618648.1"/>
    <property type="molecule type" value="Genomic_DNA"/>
</dbReference>
<accession>A0A7I8KBQ0</accession>
<dbReference type="EMBL" id="LR746267">
    <property type="protein sequence ID" value="CAA7394624.1"/>
    <property type="molecule type" value="Genomic_DNA"/>
</dbReference>
<dbReference type="OrthoDB" id="10645234at2759"/>
<reference evidence="2" key="1">
    <citation type="submission" date="2020-02" db="EMBL/GenBank/DDBJ databases">
        <authorList>
            <person name="Scholz U."/>
            <person name="Mascher M."/>
            <person name="Fiebig A."/>
        </authorList>
    </citation>
    <scope>NUCLEOTIDE SEQUENCE</scope>
</reference>
<proteinExistence type="predicted"/>
<evidence type="ECO:0000313" key="2">
    <source>
        <dbReference type="EMBL" id="CAA7394624.1"/>
    </source>
</evidence>
<keyword evidence="3" id="KW-1185">Reference proteome</keyword>
<organism evidence="2 3">
    <name type="scientific">Spirodela intermedia</name>
    <name type="common">Intermediate duckweed</name>
    <dbReference type="NCBI Taxonomy" id="51605"/>
    <lineage>
        <taxon>Eukaryota</taxon>
        <taxon>Viridiplantae</taxon>
        <taxon>Streptophyta</taxon>
        <taxon>Embryophyta</taxon>
        <taxon>Tracheophyta</taxon>
        <taxon>Spermatophyta</taxon>
        <taxon>Magnoliopsida</taxon>
        <taxon>Liliopsida</taxon>
        <taxon>Araceae</taxon>
        <taxon>Lemnoideae</taxon>
        <taxon>Spirodela</taxon>
    </lineage>
</organism>
<evidence type="ECO:0000313" key="1">
    <source>
        <dbReference type="EMBL" id="CAA2618648.1"/>
    </source>
</evidence>
<gene>
    <name evidence="1" type="ORF">SI7747_04004815</name>
    <name evidence="2" type="ORF">SI8410_04005285</name>
</gene>
<name>A0A7I8KBQ0_SPIIN</name>